<gene>
    <name evidence="1" type="ORF">A3J05_03845</name>
</gene>
<sequence>MLKIIAPKPEVFSLDEAGFYLLNLETGETRPVKELDAEAGLNRPKYAFLRAPGRHEARPIFYLKHNLSQDAPIRVFAASQHTQEGKLRSQADWEFKHPANPIVFERNQAGRIVFPGGVIIEIGWQKS</sequence>
<reference evidence="1 2" key="1">
    <citation type="journal article" date="2016" name="Nat. Commun.">
        <title>Thousands of microbial genomes shed light on interconnected biogeochemical processes in an aquifer system.</title>
        <authorList>
            <person name="Anantharaman K."/>
            <person name="Brown C.T."/>
            <person name="Hug L.A."/>
            <person name="Sharon I."/>
            <person name="Castelle C.J."/>
            <person name="Probst A.J."/>
            <person name="Thomas B.C."/>
            <person name="Singh A."/>
            <person name="Wilkins M.J."/>
            <person name="Karaoz U."/>
            <person name="Brodie E.L."/>
            <person name="Williams K.H."/>
            <person name="Hubbard S.S."/>
            <person name="Banfield J.F."/>
        </authorList>
    </citation>
    <scope>NUCLEOTIDE SEQUENCE [LARGE SCALE GENOMIC DNA]</scope>
</reference>
<proteinExistence type="predicted"/>
<accession>A0A1F5QB83</accession>
<dbReference type="AlphaFoldDB" id="A0A1F5QB83"/>
<evidence type="ECO:0000313" key="1">
    <source>
        <dbReference type="EMBL" id="OGE99445.1"/>
    </source>
</evidence>
<dbReference type="Proteomes" id="UP000177235">
    <property type="component" value="Unassembled WGS sequence"/>
</dbReference>
<evidence type="ECO:0000313" key="2">
    <source>
        <dbReference type="Proteomes" id="UP000177235"/>
    </source>
</evidence>
<protein>
    <submittedName>
        <fullName evidence="1">Uncharacterized protein</fullName>
    </submittedName>
</protein>
<dbReference type="EMBL" id="MFFF01000019">
    <property type="protein sequence ID" value="OGE99445.1"/>
    <property type="molecule type" value="Genomic_DNA"/>
</dbReference>
<organism evidence="1 2">
    <name type="scientific">Candidatus Doudnabacteria bacterium RIFCSPLOWO2_02_FULL_48_13</name>
    <dbReference type="NCBI Taxonomy" id="1817845"/>
    <lineage>
        <taxon>Bacteria</taxon>
        <taxon>Candidatus Doudnaibacteriota</taxon>
    </lineage>
</organism>
<comment type="caution">
    <text evidence="1">The sequence shown here is derived from an EMBL/GenBank/DDBJ whole genome shotgun (WGS) entry which is preliminary data.</text>
</comment>
<name>A0A1F5QB83_9BACT</name>